<sequence length="589" mass="66061">MPSVCISKRSHAMGGEAALAPGFRFHPTDEELVSYYLKRKILGKPFRFEAISEVDLYKTEPWDLPGMSKLKTRDLQWYFFGALDKKYGNGSRTNRATDQGYWKTTGKDRPVRHNNKTVGMKKTLVFHIGRPPRGERANWVMHEYRLVDEELELAGVLQDAYVLCRIFQKSGSGPKNGEQYGAPFIEEEWDENENVLIPQGEDGDNVLLNGGDDIYFSVHDFEQDLGIDPSQSTPAPLNFNSGNRFNHLEGPGDLLKDDENLNCPEEWQDLKDDQELLIGMDKSENLPELPDDRWFADLLEQYQMEPTAIQDDHFVELNDLVNPMGDDSHGIDHINEELKFFDSSDSLLINDGLFLEINDLQNHVEAGPSEFEMVDEYLMYLDAVEDDLKTPTFSESILNLEVNTEIGEVLPEGPQPFILQDGEEGASSSKQKPDTTKFSPDVQHGNGWDNNLVKHVSRMLGSIPAPPSFAAEFPLKEAAIGQNKANEASNPVRVTAGMIQISGMTVSGGRKCYSLGKSNADLFLSYGMARDGVMAAEQLINNSVALEPMANILSGKSGSLMIRCGFYFTFFWVLILSVSFKIGSYIYTR</sequence>
<gene>
    <name evidence="10" type="primary">LOC104604566</name>
</gene>
<keyword evidence="5" id="KW-0539">Nucleus</keyword>
<protein>
    <submittedName>
        <fullName evidence="10">NAC domain-containing protein 53</fullName>
    </submittedName>
</protein>
<dbReference type="Proteomes" id="UP000189703">
    <property type="component" value="Unplaced"/>
</dbReference>
<evidence type="ECO:0000256" key="5">
    <source>
        <dbReference type="ARBA" id="ARBA00023242"/>
    </source>
</evidence>
<dbReference type="GeneID" id="104604566"/>
<keyword evidence="4" id="KW-0804">Transcription</keyword>
<feature type="transmembrane region" description="Helical" evidence="7">
    <location>
        <begin position="566"/>
        <end position="587"/>
    </location>
</feature>
<evidence type="ECO:0000259" key="8">
    <source>
        <dbReference type="PROSITE" id="PS51005"/>
    </source>
</evidence>
<evidence type="ECO:0000256" key="3">
    <source>
        <dbReference type="ARBA" id="ARBA00023125"/>
    </source>
</evidence>
<reference evidence="10" key="1">
    <citation type="submission" date="2025-08" db="UniProtKB">
        <authorList>
            <consortium name="RefSeq"/>
        </authorList>
    </citation>
    <scope>IDENTIFICATION</scope>
</reference>
<dbReference type="KEGG" id="nnu:104604566"/>
<feature type="domain" description="NAC" evidence="8">
    <location>
        <begin position="19"/>
        <end position="169"/>
    </location>
</feature>
<dbReference type="Gene3D" id="2.170.150.80">
    <property type="entry name" value="NAC domain"/>
    <property type="match status" value="1"/>
</dbReference>
<dbReference type="PROSITE" id="PS51005">
    <property type="entry name" value="NAC"/>
    <property type="match status" value="1"/>
</dbReference>
<dbReference type="InterPro" id="IPR036093">
    <property type="entry name" value="NAC_dom_sf"/>
</dbReference>
<dbReference type="OrthoDB" id="777252at2759"/>
<proteinExistence type="predicted"/>
<keyword evidence="7" id="KW-0812">Transmembrane</keyword>
<evidence type="ECO:0000256" key="2">
    <source>
        <dbReference type="ARBA" id="ARBA00023015"/>
    </source>
</evidence>
<dbReference type="PANTHER" id="PTHR31744">
    <property type="entry name" value="PROTEIN CUP-SHAPED COTYLEDON 2-RELATED"/>
    <property type="match status" value="1"/>
</dbReference>
<evidence type="ECO:0000256" key="1">
    <source>
        <dbReference type="ARBA" id="ARBA00004123"/>
    </source>
</evidence>
<dbReference type="FunFam" id="2.170.150.80:FF:000002">
    <property type="entry name" value="Nac domain-containing protein 86"/>
    <property type="match status" value="1"/>
</dbReference>
<dbReference type="InterPro" id="IPR003441">
    <property type="entry name" value="NAC-dom"/>
</dbReference>
<evidence type="ECO:0000256" key="6">
    <source>
        <dbReference type="SAM" id="MobiDB-lite"/>
    </source>
</evidence>
<evidence type="ECO:0000256" key="7">
    <source>
        <dbReference type="SAM" id="Phobius"/>
    </source>
</evidence>
<keyword evidence="2" id="KW-0805">Transcription regulation</keyword>
<feature type="region of interest" description="Disordered" evidence="6">
    <location>
        <begin position="413"/>
        <end position="445"/>
    </location>
</feature>
<dbReference type="FunCoup" id="A0A1U8AWB7">
    <property type="interactions" value="4167"/>
</dbReference>
<accession>A0A1U8AWB7</accession>
<comment type="subcellular location">
    <subcellularLocation>
        <location evidence="1">Nucleus</location>
    </subcellularLocation>
</comment>
<evidence type="ECO:0000256" key="4">
    <source>
        <dbReference type="ARBA" id="ARBA00023163"/>
    </source>
</evidence>
<dbReference type="InParanoid" id="A0A1U8AWB7"/>
<dbReference type="eggNOG" id="ENOG502QTKI">
    <property type="taxonomic scope" value="Eukaryota"/>
</dbReference>
<dbReference type="GO" id="GO:0003677">
    <property type="term" value="F:DNA binding"/>
    <property type="evidence" value="ECO:0007669"/>
    <property type="project" value="UniProtKB-KW"/>
</dbReference>
<dbReference type="PANTHER" id="PTHR31744:SF210">
    <property type="entry name" value="NAC DOMAIN-CONTAINING PROTEIN 86-LIKE"/>
    <property type="match status" value="1"/>
</dbReference>
<dbReference type="GO" id="GO:0005634">
    <property type="term" value="C:nucleus"/>
    <property type="evidence" value="ECO:0007669"/>
    <property type="project" value="UniProtKB-SubCell"/>
</dbReference>
<evidence type="ECO:0000313" key="10">
    <source>
        <dbReference type="RefSeq" id="XP_010267268.1"/>
    </source>
</evidence>
<name>A0A1U8AWB7_NELNU</name>
<keyword evidence="7" id="KW-0472">Membrane</keyword>
<dbReference type="AlphaFoldDB" id="A0A1U8AWB7"/>
<keyword evidence="9" id="KW-1185">Reference proteome</keyword>
<dbReference type="Pfam" id="PF02365">
    <property type="entry name" value="NAM"/>
    <property type="match status" value="1"/>
</dbReference>
<keyword evidence="3" id="KW-0238">DNA-binding</keyword>
<evidence type="ECO:0000313" key="9">
    <source>
        <dbReference type="Proteomes" id="UP000189703"/>
    </source>
</evidence>
<dbReference type="GO" id="GO:0006355">
    <property type="term" value="P:regulation of DNA-templated transcription"/>
    <property type="evidence" value="ECO:0007669"/>
    <property type="project" value="InterPro"/>
</dbReference>
<organism evidence="9 10">
    <name type="scientific">Nelumbo nucifera</name>
    <name type="common">Sacred lotus</name>
    <dbReference type="NCBI Taxonomy" id="4432"/>
    <lineage>
        <taxon>Eukaryota</taxon>
        <taxon>Viridiplantae</taxon>
        <taxon>Streptophyta</taxon>
        <taxon>Embryophyta</taxon>
        <taxon>Tracheophyta</taxon>
        <taxon>Spermatophyta</taxon>
        <taxon>Magnoliopsida</taxon>
        <taxon>Proteales</taxon>
        <taxon>Nelumbonaceae</taxon>
        <taxon>Nelumbo</taxon>
    </lineage>
</organism>
<dbReference type="RefSeq" id="XP_010267268.1">
    <property type="nucleotide sequence ID" value="XM_010268966.2"/>
</dbReference>
<dbReference type="OMA" id="NSQLPDM"/>
<keyword evidence="7" id="KW-1133">Transmembrane helix</keyword>
<dbReference type="SUPFAM" id="SSF101941">
    <property type="entry name" value="NAC domain"/>
    <property type="match status" value="1"/>
</dbReference>